<name>A0A4R4FGF3_9FIRM</name>
<evidence type="ECO:0000313" key="2">
    <source>
        <dbReference type="Proteomes" id="UP000295710"/>
    </source>
</evidence>
<dbReference type="RefSeq" id="WP_016295757.1">
    <property type="nucleotide sequence ID" value="NZ_JAOBST010000042.1"/>
</dbReference>
<sequence>MNGMKTGTIGLLDILAAKSGCMYLSDLAKTGTNMIMPHHLHEINAQEFSLREWEDTVSYLTGQSQSFTAPEQAKQYLVGCMLNQFAENHEKR</sequence>
<proteinExistence type="predicted"/>
<comment type="caution">
    <text evidence="1">The sequence shown here is derived from an EMBL/GenBank/DDBJ whole genome shotgun (WGS) entry which is preliminary data.</text>
</comment>
<organism evidence="1 2">
    <name type="scientific">Extibacter muris</name>
    <dbReference type="NCBI Taxonomy" id="1796622"/>
    <lineage>
        <taxon>Bacteria</taxon>
        <taxon>Bacillati</taxon>
        <taxon>Bacillota</taxon>
        <taxon>Clostridia</taxon>
        <taxon>Lachnospirales</taxon>
        <taxon>Lachnospiraceae</taxon>
        <taxon>Extibacter</taxon>
    </lineage>
</organism>
<accession>A0A4R4FGF3</accession>
<evidence type="ECO:0000313" key="1">
    <source>
        <dbReference type="EMBL" id="TDA22538.1"/>
    </source>
</evidence>
<gene>
    <name evidence="1" type="ORF">E1963_03670</name>
</gene>
<dbReference type="AlphaFoldDB" id="A0A4R4FGF3"/>
<dbReference type="EMBL" id="SMMX01000003">
    <property type="protein sequence ID" value="TDA22538.1"/>
    <property type="molecule type" value="Genomic_DNA"/>
</dbReference>
<protein>
    <submittedName>
        <fullName evidence="1">Uncharacterized protein</fullName>
    </submittedName>
</protein>
<keyword evidence="2" id="KW-1185">Reference proteome</keyword>
<reference evidence="1 2" key="1">
    <citation type="journal article" date="2016" name="Nat. Microbiol.">
        <title>The Mouse Intestinal Bacterial Collection (miBC) provides host-specific insight into cultured diversity and functional potential of the gut microbiota.</title>
        <authorList>
            <person name="Lagkouvardos I."/>
            <person name="Pukall R."/>
            <person name="Abt B."/>
            <person name="Foesel B.U."/>
            <person name="Meier-Kolthoff J.P."/>
            <person name="Kumar N."/>
            <person name="Bresciani A."/>
            <person name="Martinez I."/>
            <person name="Just S."/>
            <person name="Ziegler C."/>
            <person name="Brugiroux S."/>
            <person name="Garzetti D."/>
            <person name="Wenning M."/>
            <person name="Bui T.P."/>
            <person name="Wang J."/>
            <person name="Hugenholtz F."/>
            <person name="Plugge C.M."/>
            <person name="Peterson D.A."/>
            <person name="Hornef M.W."/>
            <person name="Baines J.F."/>
            <person name="Smidt H."/>
            <person name="Walter J."/>
            <person name="Kristiansen K."/>
            <person name="Nielsen H.B."/>
            <person name="Haller D."/>
            <person name="Overmann J."/>
            <person name="Stecher B."/>
            <person name="Clavel T."/>
        </authorList>
    </citation>
    <scope>NUCLEOTIDE SEQUENCE [LARGE SCALE GENOMIC DNA]</scope>
    <source>
        <strain evidence="1 2">DSM 28560</strain>
    </source>
</reference>
<dbReference type="Proteomes" id="UP000295710">
    <property type="component" value="Unassembled WGS sequence"/>
</dbReference>